<name>A0ABY5XAE9_ERWPY</name>
<dbReference type="Pfam" id="PF13195">
    <property type="entry name" value="DUF4011"/>
    <property type="match status" value="1"/>
</dbReference>
<dbReference type="InterPro" id="IPR049468">
    <property type="entry name" value="Restrct_endonuc-II-like_dom"/>
</dbReference>
<evidence type="ECO:0000259" key="1">
    <source>
        <dbReference type="Pfam" id="PF13086"/>
    </source>
</evidence>
<dbReference type="InterPro" id="IPR011335">
    <property type="entry name" value="Restrct_endonuc-II-like"/>
</dbReference>
<dbReference type="InterPro" id="IPR025103">
    <property type="entry name" value="DUF4011"/>
</dbReference>
<feature type="domain" description="DNA2/NAM7 helicase-like C-terminal" evidence="2">
    <location>
        <begin position="1284"/>
        <end position="1466"/>
    </location>
</feature>
<dbReference type="Gene3D" id="3.40.960.10">
    <property type="entry name" value="VSR Endonuclease"/>
    <property type="match status" value="1"/>
</dbReference>
<sequence length="1683" mass="190744">MDDNEGSLYRNSNLSLSQKLEKARAELLDLTARNRLLNIPKSKKTKFLEIVNERSDILFKMLFEEGKLFTFLHGKEDKKTDESDEPNDMDSDSENIIFLEDSESNHTDTKLQTKLTPKKLQKKLLDLYYDSKTLEEEQGVNILFLSLGLLKWIDPNNKANIRYAPLILLPVELMRAKAGERFKIKVRDEDIISNLSLETFLSRVHQISLPALYIDDEFSLKDYFVSIKQAVSLKEDWEVLENEVNLGLFSYAKFMMYTDLDPDNWPSGSKITDQEAIKCLLETGFSGGELMSDDIVIDSVIPPREMLHILDSDSSQTLAIQEVRNGKSLVIQGPPGTGKSQTIANIIAAAIADGKKVLFVAEKMAALEVVKRRLDQAGIGDACIELHSNKTNKRAFLEELKRVWELGSPRGEFPDTLINNLTESRDILNTHPKRIHKSYMPCGVTPYKVMAQLIRLRQSGYNPNDYNLNGYELWTNDDFDKRHALIDELIERISDIGIPDFHPWKGIGRTEILPSEVERLTSSLRNLDSEFMNTIEGTSNLSKVTNEVYCVEKINDLQELIRIAELINSAPKISSESLISSLWDSSQDDIKSLIEEGFSFKELRSKVESQINAEKFHIEVTNLVEDYNKLPKDFNINAFTATHKIKTLAPKLLKEASKLQQELGSKIGFSNLNEIKSLIELGESITHAPNVSSEAFIATVWEGGIEKAANLVTDIKQLSIYKEKVNVTFIENAWETDVEIAKNCLENKTGAFKILKGEWRKSKKLALSLIRDQSLTIPQQIEKLKLLLKAQKLKKSINELNDFGQSAFSSDWRGENSDSELLRSLVEWMQTLGGINSEARIIASRLANKDALIYQVSQLKKLTDEVLNESHILWNSLGSSPEEYFDNCYSVKNIPLRSLAEKSDSLSTIDSVYNEIFVNAGLSVPDRIEVLNLLSSTQQKFKAIHSYDDIAQSTMHPLWLKENSDWEALLQVQSWIEANHDLRIIASQIFDKQGLVDKAKALNEYIQKQFAKLTSTIISLSSSYEAIFNNDDIYEITFKSVHEKITLWIDNSEQLSKWVAWQNRVELAKKYGIYPLVSDLSRGVLSSERLLGTFDRTYFDSILSLMVKDEPELARFDGDLHSRRVASFAEMDLRRIKASSFEVVRAHHRAIPSKVGVGPVGVLRGEMARKRGHMAIRQLMIKAGAAIQALKPVMMMSPLSVAQFLAPGKQSFDLLVMDEASQIQPVDALGAIARSKQIVVVGDERQLPPTSFFAKMTGSADDQDDDDSTQVADIESILGLFVARGLPQKMLRWHYRSRHQSLIAVSNSQFYDNKLYIVPSPYTQEAGMGLRFHHVEDGVFESGSNANEAKRVATAILEHARSYPNLSLGVATFSVTQRRRIQDELEVLRRMNPEFEDFFYAHPSEPFFVKNLENIQGDERDVIIISVGYARNPQHYMAMRFGPLGSEGGERRLNVLISRAKRRCEVYASITDEDIDLERAKGRGVFAFKLFLQYARTGRLSVAERSGRSMESVFEELVANALQKEGYQVHPQVGIAGFFIDLAIADPDMPGRYLIGIECDGMTYHSSRSSRERDRLRQAVLEDHGWIIHRIWSTDWFQRPEEQLQKTLSAIQAAKKELENRSETSLSRSRAVPIEIVTVERETVTEIGLQTIEDSSNEAVAYFEAVPDVDTRVQIHETPEVVY</sequence>
<dbReference type="Pfam" id="PF13087">
    <property type="entry name" value="AAA_12"/>
    <property type="match status" value="1"/>
</dbReference>
<dbReference type="Pfam" id="PF13086">
    <property type="entry name" value="AAA_11"/>
    <property type="match status" value="2"/>
</dbReference>
<dbReference type="PANTHER" id="PTHR10887">
    <property type="entry name" value="DNA2/NAM7 HELICASE FAMILY"/>
    <property type="match status" value="1"/>
</dbReference>
<organism evidence="4 5">
    <name type="scientific">Erwinia pyrifoliae</name>
    <dbReference type="NCBI Taxonomy" id="79967"/>
    <lineage>
        <taxon>Bacteria</taxon>
        <taxon>Pseudomonadati</taxon>
        <taxon>Pseudomonadota</taxon>
        <taxon>Gammaproteobacteria</taxon>
        <taxon>Enterobacterales</taxon>
        <taxon>Erwiniaceae</taxon>
        <taxon>Erwinia</taxon>
    </lineage>
</organism>
<dbReference type="EMBL" id="CP103445">
    <property type="protein sequence ID" value="UWS34364.1"/>
    <property type="molecule type" value="Genomic_DNA"/>
</dbReference>
<dbReference type="CDD" id="cd18808">
    <property type="entry name" value="SF1_C_Upf1"/>
    <property type="match status" value="1"/>
</dbReference>
<proteinExistence type="predicted"/>
<dbReference type="Gene3D" id="3.40.50.300">
    <property type="entry name" value="P-loop containing nucleotide triphosphate hydrolases"/>
    <property type="match status" value="3"/>
</dbReference>
<dbReference type="InterPro" id="IPR041679">
    <property type="entry name" value="DNA2/NAM7-like_C"/>
</dbReference>
<dbReference type="PANTHER" id="PTHR10887:SF530">
    <property type="entry name" value="SUPERFAMILY I DNA HELICASES"/>
    <property type="match status" value="1"/>
</dbReference>
<feature type="domain" description="DNA2/NAM7 helicase helicase" evidence="1">
    <location>
        <begin position="312"/>
        <end position="376"/>
    </location>
</feature>
<dbReference type="Pfam" id="PF18741">
    <property type="entry name" value="MTES_1575"/>
    <property type="match status" value="1"/>
</dbReference>
<dbReference type="InterPro" id="IPR041677">
    <property type="entry name" value="DNA2/NAM7_AAA_11"/>
</dbReference>
<dbReference type="SUPFAM" id="SSF52980">
    <property type="entry name" value="Restriction endonuclease-like"/>
    <property type="match status" value="1"/>
</dbReference>
<accession>A0ABY5XAE9</accession>
<evidence type="ECO:0000313" key="5">
    <source>
        <dbReference type="Proteomes" id="UP001058553"/>
    </source>
</evidence>
<gene>
    <name evidence="4" type="ORF">NYP84_04070</name>
</gene>
<evidence type="ECO:0000313" key="4">
    <source>
        <dbReference type="EMBL" id="UWS34364.1"/>
    </source>
</evidence>
<evidence type="ECO:0000259" key="2">
    <source>
        <dbReference type="Pfam" id="PF13087"/>
    </source>
</evidence>
<protein>
    <submittedName>
        <fullName evidence="4">DUF4011 domain-containing protein</fullName>
    </submittedName>
</protein>
<dbReference type="Proteomes" id="UP001058553">
    <property type="component" value="Chromosome"/>
</dbReference>
<dbReference type="InterPro" id="IPR027417">
    <property type="entry name" value="P-loop_NTPase"/>
</dbReference>
<evidence type="ECO:0000259" key="3">
    <source>
        <dbReference type="Pfam" id="PF18741"/>
    </source>
</evidence>
<dbReference type="SUPFAM" id="SSF52540">
    <property type="entry name" value="P-loop containing nucleoside triphosphate hydrolases"/>
    <property type="match status" value="1"/>
</dbReference>
<feature type="domain" description="Restriction endonuclease type II-like" evidence="3">
    <location>
        <begin position="1514"/>
        <end position="1611"/>
    </location>
</feature>
<dbReference type="InterPro" id="IPR047187">
    <property type="entry name" value="SF1_C_Upf1"/>
</dbReference>
<reference evidence="4" key="1">
    <citation type="submission" date="2022-07" db="EMBL/GenBank/DDBJ databases">
        <title>Genetic diversity of Erwinia pyrifoliae.</title>
        <authorList>
            <person name="Park D.S."/>
            <person name="Ham H."/>
        </authorList>
    </citation>
    <scope>NUCLEOTIDE SEQUENCE</scope>
    <source>
        <strain evidence="4">CP201486</strain>
    </source>
</reference>
<dbReference type="InterPro" id="IPR045055">
    <property type="entry name" value="DNA2/NAM7-like"/>
</dbReference>
<keyword evidence="5" id="KW-1185">Reference proteome</keyword>
<feature type="domain" description="DNA2/NAM7 helicase helicase" evidence="1">
    <location>
        <begin position="1211"/>
        <end position="1251"/>
    </location>
</feature>
<dbReference type="RefSeq" id="WP_259826132.1">
    <property type="nucleotide sequence ID" value="NZ_CP103445.1"/>
</dbReference>